<protein>
    <submittedName>
        <fullName evidence="1">Uncharacterized protein</fullName>
    </submittedName>
</protein>
<reference evidence="2" key="1">
    <citation type="journal article" date="2019" name="Int. J. Syst. Evol. Microbiol.">
        <title>The Global Catalogue of Microorganisms (GCM) 10K type strain sequencing project: providing services to taxonomists for standard genome sequencing and annotation.</title>
        <authorList>
            <consortium name="The Broad Institute Genomics Platform"/>
            <consortium name="The Broad Institute Genome Sequencing Center for Infectious Disease"/>
            <person name="Wu L."/>
            <person name="Ma J."/>
        </authorList>
    </citation>
    <scope>NUCLEOTIDE SEQUENCE [LARGE SCALE GENOMIC DNA]</scope>
    <source>
        <strain evidence="2">NBRC 12467</strain>
    </source>
</reference>
<keyword evidence="2" id="KW-1185">Reference proteome</keyword>
<dbReference type="Proteomes" id="UP001156708">
    <property type="component" value="Unassembled WGS sequence"/>
</dbReference>
<organism evidence="1 2">
    <name type="scientific">Gluconobacter sphaericus NBRC 12467</name>
    <dbReference type="NCBI Taxonomy" id="1307951"/>
    <lineage>
        <taxon>Bacteria</taxon>
        <taxon>Pseudomonadati</taxon>
        <taxon>Pseudomonadota</taxon>
        <taxon>Alphaproteobacteria</taxon>
        <taxon>Acetobacterales</taxon>
        <taxon>Acetobacteraceae</taxon>
        <taxon>Gluconobacter</taxon>
    </lineage>
</organism>
<gene>
    <name evidence="1" type="ORF">GCM10007872_26280</name>
</gene>
<sequence length="56" mass="6420">MFPDTHKRTSNTACTRELMRLKADGGWRNITTAARYAKVMPDAYWVEVIAWFGIDG</sequence>
<dbReference type="EMBL" id="BSNZ01000022">
    <property type="protein sequence ID" value="GLQ85718.1"/>
    <property type="molecule type" value="Genomic_DNA"/>
</dbReference>
<name>A0AA37WC16_9PROT</name>
<evidence type="ECO:0000313" key="1">
    <source>
        <dbReference type="EMBL" id="GLQ85718.1"/>
    </source>
</evidence>
<dbReference type="AlphaFoldDB" id="A0AA37WC16"/>
<accession>A0AA37WC16</accession>
<proteinExistence type="predicted"/>
<comment type="caution">
    <text evidence="1">The sequence shown here is derived from an EMBL/GenBank/DDBJ whole genome shotgun (WGS) entry which is preliminary data.</text>
</comment>
<evidence type="ECO:0000313" key="2">
    <source>
        <dbReference type="Proteomes" id="UP001156708"/>
    </source>
</evidence>